<dbReference type="AlphaFoldDB" id="A0A2I0VA99"/>
<gene>
    <name evidence="1" type="ORF">MA16_Dca026675</name>
</gene>
<accession>A0A2I0VA99</accession>
<protein>
    <submittedName>
        <fullName evidence="1">Uncharacterized protein</fullName>
    </submittedName>
</protein>
<proteinExistence type="predicted"/>
<name>A0A2I0VA99_9ASPA</name>
<dbReference type="EMBL" id="KZ503960">
    <property type="protein sequence ID" value="PKU60336.1"/>
    <property type="molecule type" value="Genomic_DNA"/>
</dbReference>
<reference evidence="1 2" key="2">
    <citation type="journal article" date="2017" name="Nature">
        <title>The Apostasia genome and the evolution of orchids.</title>
        <authorList>
            <person name="Zhang G.Q."/>
            <person name="Liu K.W."/>
            <person name="Li Z."/>
            <person name="Lohaus R."/>
            <person name="Hsiao Y.Y."/>
            <person name="Niu S.C."/>
            <person name="Wang J.Y."/>
            <person name="Lin Y.C."/>
            <person name="Xu Q."/>
            <person name="Chen L.J."/>
            <person name="Yoshida K."/>
            <person name="Fujiwara S."/>
            <person name="Wang Z.W."/>
            <person name="Zhang Y.Q."/>
            <person name="Mitsuda N."/>
            <person name="Wang M."/>
            <person name="Liu G.H."/>
            <person name="Pecoraro L."/>
            <person name="Huang H.X."/>
            <person name="Xiao X.J."/>
            <person name="Lin M."/>
            <person name="Wu X.Y."/>
            <person name="Wu W.L."/>
            <person name="Chen Y.Y."/>
            <person name="Chang S.B."/>
            <person name="Sakamoto S."/>
            <person name="Ohme-Takagi M."/>
            <person name="Yagi M."/>
            <person name="Zeng S.J."/>
            <person name="Shen C.Y."/>
            <person name="Yeh C.M."/>
            <person name="Luo Y.B."/>
            <person name="Tsai W.C."/>
            <person name="Van de Peer Y."/>
            <person name="Liu Z.J."/>
        </authorList>
    </citation>
    <scope>NUCLEOTIDE SEQUENCE [LARGE SCALE GENOMIC DNA]</scope>
    <source>
        <tissue evidence="1">The whole plant</tissue>
    </source>
</reference>
<reference evidence="1 2" key="1">
    <citation type="journal article" date="2016" name="Sci. Rep.">
        <title>The Dendrobium catenatum Lindl. genome sequence provides insights into polysaccharide synthase, floral development and adaptive evolution.</title>
        <authorList>
            <person name="Zhang G.Q."/>
            <person name="Xu Q."/>
            <person name="Bian C."/>
            <person name="Tsai W.C."/>
            <person name="Yeh C.M."/>
            <person name="Liu K.W."/>
            <person name="Yoshida K."/>
            <person name="Zhang L.S."/>
            <person name="Chang S.B."/>
            <person name="Chen F."/>
            <person name="Shi Y."/>
            <person name="Su Y.Y."/>
            <person name="Zhang Y.Q."/>
            <person name="Chen L.J."/>
            <person name="Yin Y."/>
            <person name="Lin M."/>
            <person name="Huang H."/>
            <person name="Deng H."/>
            <person name="Wang Z.W."/>
            <person name="Zhu S.L."/>
            <person name="Zhao X."/>
            <person name="Deng C."/>
            <person name="Niu S.C."/>
            <person name="Huang J."/>
            <person name="Wang M."/>
            <person name="Liu G.H."/>
            <person name="Yang H.J."/>
            <person name="Xiao X.J."/>
            <person name="Hsiao Y.Y."/>
            <person name="Wu W.L."/>
            <person name="Chen Y.Y."/>
            <person name="Mitsuda N."/>
            <person name="Ohme-Takagi M."/>
            <person name="Luo Y.B."/>
            <person name="Van de Peer Y."/>
            <person name="Liu Z.J."/>
        </authorList>
    </citation>
    <scope>NUCLEOTIDE SEQUENCE [LARGE SCALE GENOMIC DNA]</scope>
    <source>
        <tissue evidence="1">The whole plant</tissue>
    </source>
</reference>
<evidence type="ECO:0000313" key="1">
    <source>
        <dbReference type="EMBL" id="PKU60336.1"/>
    </source>
</evidence>
<sequence length="94" mass="10498">MLSKEMRESLVRALLDPEVCLAQLELTFSDSALYLGNFPKITFTDEDLLLVTAKHNRPLDISVNVGRFKLSRVLVDPGASINIMNLRVPRSLGN</sequence>
<organism evidence="1 2">
    <name type="scientific">Dendrobium catenatum</name>
    <dbReference type="NCBI Taxonomy" id="906689"/>
    <lineage>
        <taxon>Eukaryota</taxon>
        <taxon>Viridiplantae</taxon>
        <taxon>Streptophyta</taxon>
        <taxon>Embryophyta</taxon>
        <taxon>Tracheophyta</taxon>
        <taxon>Spermatophyta</taxon>
        <taxon>Magnoliopsida</taxon>
        <taxon>Liliopsida</taxon>
        <taxon>Asparagales</taxon>
        <taxon>Orchidaceae</taxon>
        <taxon>Epidendroideae</taxon>
        <taxon>Malaxideae</taxon>
        <taxon>Dendrobiinae</taxon>
        <taxon>Dendrobium</taxon>
    </lineage>
</organism>
<evidence type="ECO:0000313" key="2">
    <source>
        <dbReference type="Proteomes" id="UP000233837"/>
    </source>
</evidence>
<keyword evidence="2" id="KW-1185">Reference proteome</keyword>
<dbReference type="Proteomes" id="UP000233837">
    <property type="component" value="Unassembled WGS sequence"/>
</dbReference>